<accession>A0A0B2UHF2</accession>
<reference evidence="2 3" key="1">
    <citation type="journal article" date="2014" name="MBio">
        <title>The Ordospora colligata genome; evolution of extreme reduction in microsporidia and host-to-parasite horizontal gene transfer.</title>
        <authorList>
            <person name="Pombert J.-F."/>
            <person name="Haag K.L."/>
            <person name="Beidas S."/>
            <person name="Ebert D."/>
            <person name="Keeling P.J."/>
        </authorList>
    </citation>
    <scope>NUCLEOTIDE SEQUENCE [LARGE SCALE GENOMIC DNA]</scope>
    <source>
        <strain evidence="2 3">OC4</strain>
    </source>
</reference>
<evidence type="ECO:0000259" key="1">
    <source>
        <dbReference type="PROSITE" id="PS52002"/>
    </source>
</evidence>
<dbReference type="HOGENOM" id="CLU_076902_10_2_1"/>
<evidence type="ECO:0000313" key="2">
    <source>
        <dbReference type="EMBL" id="KHN70506.1"/>
    </source>
</evidence>
<dbReference type="Gene3D" id="2.30.30.100">
    <property type="match status" value="1"/>
</dbReference>
<dbReference type="SMART" id="SM00651">
    <property type="entry name" value="Sm"/>
    <property type="match status" value="1"/>
</dbReference>
<dbReference type="GO" id="GO:1990904">
    <property type="term" value="C:ribonucleoprotein complex"/>
    <property type="evidence" value="ECO:0007669"/>
    <property type="project" value="UniProtKB-KW"/>
</dbReference>
<dbReference type="OrthoDB" id="2146at2759"/>
<protein>
    <submittedName>
        <fullName evidence="2">Small nuclear ribonucleoprotein</fullName>
    </submittedName>
</protein>
<dbReference type="InterPro" id="IPR047575">
    <property type="entry name" value="Sm"/>
</dbReference>
<dbReference type="RefSeq" id="XP_014564548.1">
    <property type="nucleotide sequence ID" value="XM_014709062.1"/>
</dbReference>
<feature type="domain" description="Sm" evidence="1">
    <location>
        <begin position="4"/>
        <end position="71"/>
    </location>
</feature>
<proteinExistence type="predicted"/>
<organism evidence="2 3">
    <name type="scientific">Ordospora colligata OC4</name>
    <dbReference type="NCBI Taxonomy" id="1354746"/>
    <lineage>
        <taxon>Eukaryota</taxon>
        <taxon>Fungi</taxon>
        <taxon>Fungi incertae sedis</taxon>
        <taxon>Microsporidia</taxon>
        <taxon>Ordosporidae</taxon>
        <taxon>Ordospora</taxon>
    </lineage>
</organism>
<dbReference type="AlphaFoldDB" id="A0A0B2UHF2"/>
<dbReference type="Proteomes" id="UP000031056">
    <property type="component" value="Unassembled WGS sequence"/>
</dbReference>
<dbReference type="CDD" id="cd00600">
    <property type="entry name" value="Sm_like"/>
    <property type="match status" value="1"/>
</dbReference>
<comment type="caution">
    <text evidence="2">The sequence shown here is derived from an EMBL/GenBank/DDBJ whole genome shotgun (WGS) entry which is preliminary data.</text>
</comment>
<keyword evidence="3" id="KW-1185">Reference proteome</keyword>
<dbReference type="SUPFAM" id="SSF50182">
    <property type="entry name" value="Sm-like ribonucleoproteins"/>
    <property type="match status" value="1"/>
</dbReference>
<dbReference type="InterPro" id="IPR001163">
    <property type="entry name" value="Sm_dom_euk/arc"/>
</dbReference>
<dbReference type="Pfam" id="PF01423">
    <property type="entry name" value="LSM"/>
    <property type="match status" value="1"/>
</dbReference>
<gene>
    <name evidence="2" type="ORF">M896_011600</name>
</gene>
<sequence>MGRNAVPSLAKLLHTQVVIKMSNGVVLEGVILGYDAYMNAVLSDISEPEGMPFSVIVRGEFVESIVPVDKSE</sequence>
<evidence type="ECO:0000313" key="3">
    <source>
        <dbReference type="Proteomes" id="UP000031056"/>
    </source>
</evidence>
<dbReference type="PROSITE" id="PS52002">
    <property type="entry name" value="SM"/>
    <property type="match status" value="1"/>
</dbReference>
<dbReference type="InterPro" id="IPR010920">
    <property type="entry name" value="LSM_dom_sf"/>
</dbReference>
<dbReference type="EMBL" id="JOKQ01000001">
    <property type="protein sequence ID" value="KHN70506.1"/>
    <property type="molecule type" value="Genomic_DNA"/>
</dbReference>
<dbReference type="VEuPathDB" id="MicrosporidiaDB:M896_011600"/>
<name>A0A0B2UHF2_9MICR</name>
<dbReference type="InParanoid" id="A0A0B2UHF2"/>
<dbReference type="GO" id="GO:0003723">
    <property type="term" value="F:RNA binding"/>
    <property type="evidence" value="ECO:0007669"/>
    <property type="project" value="InterPro"/>
</dbReference>
<keyword evidence="2" id="KW-0687">Ribonucleoprotein</keyword>
<dbReference type="GeneID" id="26261003"/>